<keyword evidence="15" id="KW-1185">Reference proteome</keyword>
<dbReference type="PROSITE" id="PS50994">
    <property type="entry name" value="INTEGRASE"/>
    <property type="match status" value="2"/>
</dbReference>
<dbReference type="PANTHER" id="PTHR37984">
    <property type="entry name" value="PROTEIN CBG26694"/>
    <property type="match status" value="1"/>
</dbReference>
<dbReference type="Gene3D" id="3.10.10.10">
    <property type="entry name" value="HIV Type 1 Reverse Transcriptase, subunit A, domain 1"/>
    <property type="match status" value="1"/>
</dbReference>
<evidence type="ECO:0000256" key="10">
    <source>
        <dbReference type="ARBA" id="ARBA00023125"/>
    </source>
</evidence>
<feature type="domain" description="Integrase catalytic" evidence="13">
    <location>
        <begin position="682"/>
        <end position="853"/>
    </location>
</feature>
<evidence type="ECO:0000256" key="7">
    <source>
        <dbReference type="ARBA" id="ARBA00022908"/>
    </source>
</evidence>
<dbReference type="SUPFAM" id="SSF54160">
    <property type="entry name" value="Chromo domain-like"/>
    <property type="match status" value="1"/>
</dbReference>
<evidence type="ECO:0000313" key="15">
    <source>
        <dbReference type="Proteomes" id="UP000230002"/>
    </source>
</evidence>
<evidence type="ECO:0008006" key="16">
    <source>
        <dbReference type="Google" id="ProtNLM"/>
    </source>
</evidence>
<keyword evidence="4" id="KW-0378">Hydrolase</keyword>
<dbReference type="InterPro" id="IPR023780">
    <property type="entry name" value="Chromo_domain"/>
</dbReference>
<keyword evidence="9" id="KW-0239">DNA-directed DNA polymerase</keyword>
<keyword evidence="8" id="KW-0695">RNA-directed DNA polymerase</keyword>
<dbReference type="InterPro" id="IPR036397">
    <property type="entry name" value="RNaseH_sf"/>
</dbReference>
<dbReference type="InterPro" id="IPR001584">
    <property type="entry name" value="Integrase_cat-core"/>
</dbReference>
<evidence type="ECO:0000256" key="9">
    <source>
        <dbReference type="ARBA" id="ARBA00022932"/>
    </source>
</evidence>
<evidence type="ECO:0000256" key="5">
    <source>
        <dbReference type="ARBA" id="ARBA00022842"/>
    </source>
</evidence>
<keyword evidence="7" id="KW-0229">DNA integration</keyword>
<dbReference type="SUPFAM" id="SSF56672">
    <property type="entry name" value="DNA/RNA polymerases"/>
    <property type="match status" value="1"/>
</dbReference>
<evidence type="ECO:0000259" key="13">
    <source>
        <dbReference type="PROSITE" id="PS50994"/>
    </source>
</evidence>
<evidence type="ECO:0000256" key="3">
    <source>
        <dbReference type="ARBA" id="ARBA00022750"/>
    </source>
</evidence>
<dbReference type="GO" id="GO:0005634">
    <property type="term" value="C:nucleus"/>
    <property type="evidence" value="ECO:0007669"/>
    <property type="project" value="UniProtKB-ARBA"/>
</dbReference>
<dbReference type="AlphaFoldDB" id="A0A2G8SDJ8"/>
<evidence type="ECO:0000256" key="2">
    <source>
        <dbReference type="ARBA" id="ARBA00022723"/>
    </source>
</evidence>
<feature type="domain" description="Chromo" evidence="12">
    <location>
        <begin position="994"/>
        <end position="1055"/>
    </location>
</feature>
<dbReference type="Pfam" id="PF08284">
    <property type="entry name" value="RVP_2"/>
    <property type="match status" value="1"/>
</dbReference>
<dbReference type="InterPro" id="IPR000953">
    <property type="entry name" value="Chromo/chromo_shadow_dom"/>
</dbReference>
<evidence type="ECO:0000313" key="14">
    <source>
        <dbReference type="EMBL" id="PIL31658.1"/>
    </source>
</evidence>
<dbReference type="PANTHER" id="PTHR37984:SF15">
    <property type="entry name" value="INTEGRASE CATALYTIC DOMAIN-CONTAINING PROTEIN"/>
    <property type="match status" value="1"/>
</dbReference>
<keyword evidence="5" id="KW-0460">Magnesium</keyword>
<dbReference type="GO" id="GO:0003677">
    <property type="term" value="F:DNA binding"/>
    <property type="evidence" value="ECO:0007669"/>
    <property type="project" value="UniProtKB-KW"/>
</dbReference>
<dbReference type="InterPro" id="IPR043128">
    <property type="entry name" value="Rev_trsase/Diguanyl_cyclase"/>
</dbReference>
<accession>A0A2G8SDJ8</accession>
<dbReference type="GO" id="GO:0006338">
    <property type="term" value="P:chromatin remodeling"/>
    <property type="evidence" value="ECO:0007669"/>
    <property type="project" value="UniProtKB-ARBA"/>
</dbReference>
<dbReference type="InterPro" id="IPR050951">
    <property type="entry name" value="Retrovirus_Pol_polyprotein"/>
</dbReference>
<evidence type="ECO:0000256" key="4">
    <source>
        <dbReference type="ARBA" id="ARBA00022801"/>
    </source>
</evidence>
<dbReference type="Proteomes" id="UP000230002">
    <property type="component" value="Unassembled WGS sequence"/>
</dbReference>
<dbReference type="InterPro" id="IPR041588">
    <property type="entry name" value="Integrase_H2C2"/>
</dbReference>
<dbReference type="GO" id="GO:0004190">
    <property type="term" value="F:aspartic-type endopeptidase activity"/>
    <property type="evidence" value="ECO:0007669"/>
    <property type="project" value="UniProtKB-KW"/>
</dbReference>
<evidence type="ECO:0000256" key="6">
    <source>
        <dbReference type="ARBA" id="ARBA00022884"/>
    </source>
</evidence>
<dbReference type="EMBL" id="AYKW01000012">
    <property type="protein sequence ID" value="PIL31658.1"/>
    <property type="molecule type" value="Genomic_DNA"/>
</dbReference>
<dbReference type="GO" id="GO:0046872">
    <property type="term" value="F:metal ion binding"/>
    <property type="evidence" value="ECO:0007669"/>
    <property type="project" value="UniProtKB-KW"/>
</dbReference>
<dbReference type="InterPro" id="IPR043502">
    <property type="entry name" value="DNA/RNA_pol_sf"/>
</dbReference>
<dbReference type="GO" id="GO:0003964">
    <property type="term" value="F:RNA-directed DNA polymerase activity"/>
    <property type="evidence" value="ECO:0007669"/>
    <property type="project" value="UniProtKB-KW"/>
</dbReference>
<dbReference type="CDD" id="cd00024">
    <property type="entry name" value="CD_CSD"/>
    <property type="match status" value="1"/>
</dbReference>
<dbReference type="Gene3D" id="2.40.70.10">
    <property type="entry name" value="Acid Proteases"/>
    <property type="match status" value="1"/>
</dbReference>
<keyword evidence="3" id="KW-0064">Aspartyl protease</keyword>
<dbReference type="Pfam" id="PF17921">
    <property type="entry name" value="Integrase_H2C2"/>
    <property type="match status" value="1"/>
</dbReference>
<protein>
    <recommendedName>
        <fullName evidence="16">Reverse transcriptase</fullName>
    </recommendedName>
</protein>
<dbReference type="Pfam" id="PF00385">
    <property type="entry name" value="Chromo"/>
    <property type="match status" value="1"/>
</dbReference>
<dbReference type="GO" id="GO:0003887">
    <property type="term" value="F:DNA-directed DNA polymerase activity"/>
    <property type="evidence" value="ECO:0007669"/>
    <property type="project" value="UniProtKB-KW"/>
</dbReference>
<keyword evidence="11" id="KW-0233">DNA recombination</keyword>
<gene>
    <name evidence="14" type="ORF">GSI_06360</name>
</gene>
<feature type="domain" description="Integrase catalytic" evidence="13">
    <location>
        <begin position="514"/>
        <end position="673"/>
    </location>
</feature>
<proteinExistence type="predicted"/>
<dbReference type="FunFam" id="3.30.420.10:FF:000032">
    <property type="entry name" value="Retrovirus-related Pol polyprotein from transposon 297-like Protein"/>
    <property type="match status" value="2"/>
</dbReference>
<name>A0A2G8SDJ8_9APHY</name>
<reference evidence="14 15" key="1">
    <citation type="journal article" date="2015" name="Sci. Rep.">
        <title>Chromosome-level genome map provides insights into diverse defense mechanisms in the medicinal fungus Ganoderma sinense.</title>
        <authorList>
            <person name="Zhu Y."/>
            <person name="Xu J."/>
            <person name="Sun C."/>
            <person name="Zhou S."/>
            <person name="Xu H."/>
            <person name="Nelson D.R."/>
            <person name="Qian J."/>
            <person name="Song J."/>
            <person name="Luo H."/>
            <person name="Xiang L."/>
            <person name="Li Y."/>
            <person name="Xu Z."/>
            <person name="Ji A."/>
            <person name="Wang L."/>
            <person name="Lu S."/>
            <person name="Hayward A."/>
            <person name="Sun W."/>
            <person name="Li X."/>
            <person name="Schwartz D.C."/>
            <person name="Wang Y."/>
            <person name="Chen S."/>
        </authorList>
    </citation>
    <scope>NUCLEOTIDE SEQUENCE [LARGE SCALE GENOMIC DNA]</scope>
    <source>
        <strain evidence="14 15">ZZ0214-1</strain>
    </source>
</reference>
<keyword evidence="9" id="KW-0808">Transferase</keyword>
<evidence type="ECO:0000256" key="1">
    <source>
        <dbReference type="ARBA" id="ARBA00022670"/>
    </source>
</evidence>
<dbReference type="Gene3D" id="2.40.50.40">
    <property type="match status" value="1"/>
</dbReference>
<dbReference type="GO" id="GO:0003723">
    <property type="term" value="F:RNA binding"/>
    <property type="evidence" value="ECO:0007669"/>
    <property type="project" value="UniProtKB-KW"/>
</dbReference>
<dbReference type="GO" id="GO:0006310">
    <property type="term" value="P:DNA recombination"/>
    <property type="evidence" value="ECO:0007669"/>
    <property type="project" value="UniProtKB-KW"/>
</dbReference>
<dbReference type="InterPro" id="IPR012337">
    <property type="entry name" value="RNaseH-like_sf"/>
</dbReference>
<dbReference type="InterPro" id="IPR056924">
    <property type="entry name" value="SH3_Tf2-1"/>
</dbReference>
<dbReference type="SMART" id="SM00298">
    <property type="entry name" value="CHROMO"/>
    <property type="match status" value="1"/>
</dbReference>
<keyword evidence="2" id="KW-0479">Metal-binding</keyword>
<dbReference type="Gene3D" id="3.30.420.10">
    <property type="entry name" value="Ribonuclease H-like superfamily/Ribonuclease H"/>
    <property type="match status" value="2"/>
</dbReference>
<dbReference type="OrthoDB" id="128646at2759"/>
<dbReference type="InterPro" id="IPR021109">
    <property type="entry name" value="Peptidase_aspartic_dom_sf"/>
</dbReference>
<dbReference type="InterPro" id="IPR016197">
    <property type="entry name" value="Chromo-like_dom_sf"/>
</dbReference>
<keyword evidence="1" id="KW-0645">Protease</keyword>
<keyword evidence="9" id="KW-0548">Nucleotidyltransferase</keyword>
<dbReference type="GO" id="GO:0006508">
    <property type="term" value="P:proteolysis"/>
    <property type="evidence" value="ECO:0007669"/>
    <property type="project" value="UniProtKB-KW"/>
</dbReference>
<organism evidence="14 15">
    <name type="scientific">Ganoderma sinense ZZ0214-1</name>
    <dbReference type="NCBI Taxonomy" id="1077348"/>
    <lineage>
        <taxon>Eukaryota</taxon>
        <taxon>Fungi</taxon>
        <taxon>Dikarya</taxon>
        <taxon>Basidiomycota</taxon>
        <taxon>Agaricomycotina</taxon>
        <taxon>Agaricomycetes</taxon>
        <taxon>Polyporales</taxon>
        <taxon>Polyporaceae</taxon>
        <taxon>Ganoderma</taxon>
    </lineage>
</organism>
<evidence type="ECO:0000256" key="8">
    <source>
        <dbReference type="ARBA" id="ARBA00022918"/>
    </source>
</evidence>
<evidence type="ECO:0000256" key="11">
    <source>
        <dbReference type="ARBA" id="ARBA00023172"/>
    </source>
</evidence>
<sequence>MVDSGATTKFLHRRFVDQNRVTTRKLAKPIPLYNIDGTENRNGTITEVAVLDMAIGDHREKVVFVVTDIGDEDVIIGLDWLREHNPEVDWERGSLHLSRCPEACPAHQKASKPVETKARDTEVRLTARNGPRRVRKAKTVGRIRAAVMVEEEEEDKTSTTRFLPEWDGTEESLLDALATGRTLRNAPKLFVSATYTYSQQLAEQEYQKKEIRPVEEIVPKQYHEYMRVFSKEASECLPDHGPYDHAIELVPDARMFHSKVYPLSPSEQVELDKFINENLAKGYIQESKSPMSSPFFFVKKKDGSLRPVQDYRRLNDITIKNRYPLLLVSDLMDRLKKAKYFTKLDIRWGPDHQTDDADDNLNRDLLQSNRFRVLAAKRGHMSVVPEKALLRCIRECGECEQEVADALSKLDKLGPARLQNNLVDWNTEQGLLLYRGRVYVPKDDALRAEIVRIHHDLPPAGHPGQAKTVELVTRNYWWLGMVKFIKDYVETCDTCRRGKTSHAKPHGPLQPNEVPDGPGQVVTCDFITGLPDVDGYNALQLIADWHGKIIHLIPCTEEIDAEGTADNFIREWFRLHRLPRKIISVRGPQFSSKLFRAVLKGLGIESAMSTAYHPQTDGQSERWNQEIEAYLRMYCSRHRDDWVKWLPIAEFAFNSHVHSATGYSPFYLMYGFEPQFHIPMLSTAVPSADERREELRQAREDATSALTLAAERMKEYYDRYLIADRHGKIIHLIPCTEEIDAEGTADNFIREWFRLHGLPRKIISDRGPQFSSKLFRAVLKGLGIESAMSTAYHPQTDGQSERWNQEIEAYLRMYCSRRRDDWVKWLPIAEFAFNSHVHSATGYSPFYLMYGFEPQFHIPMLSTAVPSADERREELRQAREDATSALTLAAERMKEYYDRYVCDAPEFKDGQKVWLDTRNFRVPGVSRKLVDRYAGPYLVKRKVGNLAYELKLPKDLALHPVFHVSLLLPHKESQLPGRHPPEPASIEVEGEEEYEVEEVLESRRYGRWKKLQYLVHWMGWGPEHDSWEDAADLVNAPKVVQKFHSTHPDAPSPLNKKTKS</sequence>
<dbReference type="Pfam" id="PF24626">
    <property type="entry name" value="SH3_Tf2-1"/>
    <property type="match status" value="1"/>
</dbReference>
<evidence type="ECO:0000259" key="12">
    <source>
        <dbReference type="PROSITE" id="PS50013"/>
    </source>
</evidence>
<comment type="caution">
    <text evidence="14">The sequence shown here is derived from an EMBL/GenBank/DDBJ whole genome shotgun (WGS) entry which is preliminary data.</text>
</comment>
<dbReference type="Gene3D" id="1.10.340.70">
    <property type="match status" value="1"/>
</dbReference>
<keyword evidence="10" id="KW-0238">DNA-binding</keyword>
<keyword evidence="6" id="KW-0694">RNA-binding</keyword>
<dbReference type="STRING" id="1077348.A0A2G8SDJ8"/>
<dbReference type="SUPFAM" id="SSF53098">
    <property type="entry name" value="Ribonuclease H-like"/>
    <property type="match status" value="2"/>
</dbReference>
<dbReference type="PROSITE" id="PS50013">
    <property type="entry name" value="CHROMO_2"/>
    <property type="match status" value="1"/>
</dbReference>
<dbReference type="CDD" id="cd01647">
    <property type="entry name" value="RT_LTR"/>
    <property type="match status" value="1"/>
</dbReference>
<dbReference type="GO" id="GO:0015074">
    <property type="term" value="P:DNA integration"/>
    <property type="evidence" value="ECO:0007669"/>
    <property type="project" value="UniProtKB-KW"/>
</dbReference>
<dbReference type="CDD" id="cd00303">
    <property type="entry name" value="retropepsin_like"/>
    <property type="match status" value="1"/>
</dbReference>
<dbReference type="GO" id="GO:0004519">
    <property type="term" value="F:endonuclease activity"/>
    <property type="evidence" value="ECO:0007669"/>
    <property type="project" value="UniProtKB-KW"/>
</dbReference>
<dbReference type="Gene3D" id="3.30.70.270">
    <property type="match status" value="1"/>
</dbReference>